<organism evidence="1 2">
    <name type="scientific">Cinchona calisaya</name>
    <dbReference type="NCBI Taxonomy" id="153742"/>
    <lineage>
        <taxon>Eukaryota</taxon>
        <taxon>Viridiplantae</taxon>
        <taxon>Streptophyta</taxon>
        <taxon>Embryophyta</taxon>
        <taxon>Tracheophyta</taxon>
        <taxon>Spermatophyta</taxon>
        <taxon>Magnoliopsida</taxon>
        <taxon>eudicotyledons</taxon>
        <taxon>Gunneridae</taxon>
        <taxon>Pentapetalae</taxon>
        <taxon>asterids</taxon>
        <taxon>lamiids</taxon>
        <taxon>Gentianales</taxon>
        <taxon>Rubiaceae</taxon>
        <taxon>Cinchonoideae</taxon>
        <taxon>Cinchoneae</taxon>
        <taxon>Cinchona</taxon>
    </lineage>
</organism>
<evidence type="ECO:0000313" key="2">
    <source>
        <dbReference type="Proteomes" id="UP001630127"/>
    </source>
</evidence>
<comment type="caution">
    <text evidence="1">The sequence shown here is derived from an EMBL/GenBank/DDBJ whole genome shotgun (WGS) entry which is preliminary data.</text>
</comment>
<keyword evidence="2" id="KW-1185">Reference proteome</keyword>
<gene>
    <name evidence="1" type="ORF">ACH5RR_006623</name>
</gene>
<sequence>MLFLKVRWCCIPRVRGCPVCRLGMRYAKTSSQQRQEASNRMAQILLDMDPSSFAMAHQFMQGMQQQ</sequence>
<name>A0ABD3API7_9GENT</name>
<dbReference type="EMBL" id="JBJUIK010000003">
    <property type="protein sequence ID" value="KAL3533102.1"/>
    <property type="molecule type" value="Genomic_DNA"/>
</dbReference>
<proteinExistence type="predicted"/>
<evidence type="ECO:0000313" key="1">
    <source>
        <dbReference type="EMBL" id="KAL3533102.1"/>
    </source>
</evidence>
<dbReference type="Proteomes" id="UP001630127">
    <property type="component" value="Unassembled WGS sequence"/>
</dbReference>
<accession>A0ABD3API7</accession>
<dbReference type="AlphaFoldDB" id="A0ABD3API7"/>
<reference evidence="1 2" key="1">
    <citation type="submission" date="2024-11" db="EMBL/GenBank/DDBJ databases">
        <title>A near-complete genome assembly of Cinchona calisaya.</title>
        <authorList>
            <person name="Lian D.C."/>
            <person name="Zhao X.W."/>
            <person name="Wei L."/>
        </authorList>
    </citation>
    <scope>NUCLEOTIDE SEQUENCE [LARGE SCALE GENOMIC DNA]</scope>
    <source>
        <tissue evidence="1">Nenye</tissue>
    </source>
</reference>
<protein>
    <submittedName>
        <fullName evidence="1">Uncharacterized protein</fullName>
    </submittedName>
</protein>